<evidence type="ECO:0000313" key="2">
    <source>
        <dbReference type="Proteomes" id="UP000002730"/>
    </source>
</evidence>
<keyword evidence="2" id="KW-1185">Reference proteome</keyword>
<protein>
    <submittedName>
        <fullName evidence="1">Uncharacterized protein</fullName>
    </submittedName>
</protein>
<accession>D9SN21</accession>
<dbReference type="AlphaFoldDB" id="D9SN21"/>
<dbReference type="HOGENOM" id="CLU_2421731_0_0_9"/>
<reference evidence="1 2" key="1">
    <citation type="submission" date="2010-08" db="EMBL/GenBank/DDBJ databases">
        <title>Complete sequence of Clostridium cellulovorans 743B.</title>
        <authorList>
            <consortium name="US DOE Joint Genome Institute"/>
            <person name="Lucas S."/>
            <person name="Copeland A."/>
            <person name="Lapidus A."/>
            <person name="Cheng J.-F."/>
            <person name="Bruce D."/>
            <person name="Goodwin L."/>
            <person name="Pitluck S."/>
            <person name="Chertkov O."/>
            <person name="Detter J.C."/>
            <person name="Han C."/>
            <person name="Tapia R."/>
            <person name="Land M."/>
            <person name="Hauser L."/>
            <person name="Chang Y.-J."/>
            <person name="Jeffries C."/>
            <person name="Kyrpides N."/>
            <person name="Ivanova N."/>
            <person name="Mikhailova N."/>
            <person name="Hemme C.L."/>
            <person name="Woyke T."/>
        </authorList>
    </citation>
    <scope>NUCLEOTIDE SEQUENCE [LARGE SCALE GENOMIC DNA]</scope>
    <source>
        <strain evidence="2">ATCC 35296 / DSM 3052 / OCM 3 / 743B</strain>
    </source>
</reference>
<dbReference type="KEGG" id="ccb:Clocel_2144"/>
<gene>
    <name evidence="1" type="ordered locus">Clocel_2144</name>
</gene>
<dbReference type="STRING" id="573061.Clocel_2144"/>
<proteinExistence type="predicted"/>
<name>D9SN21_CLOC7</name>
<dbReference type="Proteomes" id="UP000002730">
    <property type="component" value="Chromosome"/>
</dbReference>
<dbReference type="RefSeq" id="WP_010076894.1">
    <property type="nucleotide sequence ID" value="NC_014393.1"/>
</dbReference>
<organism evidence="1 2">
    <name type="scientific">Clostridium cellulovorans (strain ATCC 35296 / DSM 3052 / OCM 3 / 743B)</name>
    <dbReference type="NCBI Taxonomy" id="573061"/>
    <lineage>
        <taxon>Bacteria</taxon>
        <taxon>Bacillati</taxon>
        <taxon>Bacillota</taxon>
        <taxon>Clostridia</taxon>
        <taxon>Eubacteriales</taxon>
        <taxon>Clostridiaceae</taxon>
        <taxon>Clostridium</taxon>
    </lineage>
</organism>
<sequence>MKLLELKNEFDMIDIDTLTVTITVEKIDMKNEAINEGHLKLMKNLISKEYLKKDYFINFDHKIIEIEDENSPKISAYVVESIARVYKLIDI</sequence>
<dbReference type="EMBL" id="CP002160">
    <property type="protein sequence ID" value="ADL51887.1"/>
    <property type="molecule type" value="Genomic_DNA"/>
</dbReference>
<evidence type="ECO:0000313" key="1">
    <source>
        <dbReference type="EMBL" id="ADL51887.1"/>
    </source>
</evidence>